<evidence type="ECO:0000256" key="3">
    <source>
        <dbReference type="PROSITE-ProRule" id="PRU00023"/>
    </source>
</evidence>
<name>A0ABD3U070_SINWO</name>
<sequence length="115" mass="12705">MTDFVWNVKNGDLTQVKKDIEQGCDVNAMFEGRYPIHYAADYGQTEVIRCLIDHGAQIDVKDKHGITPILAAVWEGHTDSVKLLLEKGAKKNGKAPDGSSYIDCAESDEIKALLK</sequence>
<keyword evidence="2 3" id="KW-0040">ANK repeat</keyword>
<gene>
    <name evidence="4" type="ORF">ACJMK2_020351</name>
</gene>
<dbReference type="AlphaFoldDB" id="A0ABD3U070"/>
<dbReference type="PRINTS" id="PR01415">
    <property type="entry name" value="ANKYRIN"/>
</dbReference>
<dbReference type="PANTHER" id="PTHR24171:SF8">
    <property type="entry name" value="BRCA1-ASSOCIATED RING DOMAIN PROTEIN 1"/>
    <property type="match status" value="1"/>
</dbReference>
<evidence type="ECO:0000313" key="5">
    <source>
        <dbReference type="Proteomes" id="UP001634394"/>
    </source>
</evidence>
<evidence type="ECO:0000256" key="1">
    <source>
        <dbReference type="ARBA" id="ARBA00022737"/>
    </source>
</evidence>
<dbReference type="SMART" id="SM00248">
    <property type="entry name" value="ANK"/>
    <property type="match status" value="2"/>
</dbReference>
<comment type="caution">
    <text evidence="4">The sequence shown here is derived from an EMBL/GenBank/DDBJ whole genome shotgun (WGS) entry which is preliminary data.</text>
</comment>
<keyword evidence="5" id="KW-1185">Reference proteome</keyword>
<evidence type="ECO:0000256" key="2">
    <source>
        <dbReference type="ARBA" id="ARBA00023043"/>
    </source>
</evidence>
<dbReference type="InterPro" id="IPR036770">
    <property type="entry name" value="Ankyrin_rpt-contain_sf"/>
</dbReference>
<proteinExistence type="predicted"/>
<dbReference type="SUPFAM" id="SSF48403">
    <property type="entry name" value="Ankyrin repeat"/>
    <property type="match status" value="1"/>
</dbReference>
<feature type="repeat" description="ANK" evidence="3">
    <location>
        <begin position="31"/>
        <end position="63"/>
    </location>
</feature>
<reference evidence="4 5" key="1">
    <citation type="submission" date="2024-11" db="EMBL/GenBank/DDBJ databases">
        <title>Chromosome-level genome assembly of the freshwater bivalve Anodonta woodiana.</title>
        <authorList>
            <person name="Chen X."/>
        </authorList>
    </citation>
    <scope>NUCLEOTIDE SEQUENCE [LARGE SCALE GENOMIC DNA]</scope>
    <source>
        <strain evidence="4">MN2024</strain>
        <tissue evidence="4">Gills</tissue>
    </source>
</reference>
<organism evidence="4 5">
    <name type="scientific">Sinanodonta woodiana</name>
    <name type="common">Chinese pond mussel</name>
    <name type="synonym">Anodonta woodiana</name>
    <dbReference type="NCBI Taxonomy" id="1069815"/>
    <lineage>
        <taxon>Eukaryota</taxon>
        <taxon>Metazoa</taxon>
        <taxon>Spiralia</taxon>
        <taxon>Lophotrochozoa</taxon>
        <taxon>Mollusca</taxon>
        <taxon>Bivalvia</taxon>
        <taxon>Autobranchia</taxon>
        <taxon>Heteroconchia</taxon>
        <taxon>Palaeoheterodonta</taxon>
        <taxon>Unionida</taxon>
        <taxon>Unionoidea</taxon>
        <taxon>Unionidae</taxon>
        <taxon>Unioninae</taxon>
        <taxon>Sinanodonta</taxon>
    </lineage>
</organism>
<keyword evidence="1" id="KW-0677">Repeat</keyword>
<dbReference type="Gene3D" id="1.25.40.20">
    <property type="entry name" value="Ankyrin repeat-containing domain"/>
    <property type="match status" value="1"/>
</dbReference>
<dbReference type="PROSITE" id="PS50088">
    <property type="entry name" value="ANK_REPEAT"/>
    <property type="match status" value="2"/>
</dbReference>
<dbReference type="Proteomes" id="UP001634394">
    <property type="component" value="Unassembled WGS sequence"/>
</dbReference>
<accession>A0ABD3U070</accession>
<protein>
    <recommendedName>
        <fullName evidence="6">Myotrophin</fullName>
    </recommendedName>
</protein>
<dbReference type="PANTHER" id="PTHR24171">
    <property type="entry name" value="ANKYRIN REPEAT DOMAIN-CONTAINING PROTEIN 39-RELATED"/>
    <property type="match status" value="1"/>
</dbReference>
<dbReference type="EMBL" id="JBJQND010000017">
    <property type="protein sequence ID" value="KAL3842321.1"/>
    <property type="molecule type" value="Genomic_DNA"/>
</dbReference>
<dbReference type="Pfam" id="PF12796">
    <property type="entry name" value="Ank_2"/>
    <property type="match status" value="1"/>
</dbReference>
<feature type="repeat" description="ANK" evidence="3">
    <location>
        <begin position="64"/>
        <end position="96"/>
    </location>
</feature>
<evidence type="ECO:0008006" key="6">
    <source>
        <dbReference type="Google" id="ProtNLM"/>
    </source>
</evidence>
<dbReference type="PROSITE" id="PS50297">
    <property type="entry name" value="ANK_REP_REGION"/>
    <property type="match status" value="2"/>
</dbReference>
<evidence type="ECO:0000313" key="4">
    <source>
        <dbReference type="EMBL" id="KAL3842321.1"/>
    </source>
</evidence>
<dbReference type="InterPro" id="IPR002110">
    <property type="entry name" value="Ankyrin_rpt"/>
</dbReference>